<dbReference type="Pfam" id="PF03734">
    <property type="entry name" value="YkuD"/>
    <property type="match status" value="1"/>
</dbReference>
<evidence type="ECO:0000256" key="1">
    <source>
        <dbReference type="ARBA" id="ARBA00004752"/>
    </source>
</evidence>
<evidence type="ECO:0000256" key="6">
    <source>
        <dbReference type="ARBA" id="ARBA00022960"/>
    </source>
</evidence>
<proteinExistence type="inferred from homology"/>
<dbReference type="InterPro" id="IPR038063">
    <property type="entry name" value="Transpep_catalytic_dom"/>
</dbReference>
<comment type="caution">
    <text evidence="13">The sequence shown here is derived from an EMBL/GenBank/DDBJ whole genome shotgun (WGS) entry which is preliminary data.</text>
</comment>
<evidence type="ECO:0000313" key="13">
    <source>
        <dbReference type="EMBL" id="HJE25352.1"/>
    </source>
</evidence>
<feature type="domain" description="L,D-TPase catalytic" evidence="12">
    <location>
        <begin position="162"/>
        <end position="304"/>
    </location>
</feature>
<dbReference type="GO" id="GO:0071555">
    <property type="term" value="P:cell wall organization"/>
    <property type="evidence" value="ECO:0007669"/>
    <property type="project" value="UniProtKB-UniRule"/>
</dbReference>
<keyword evidence="4" id="KW-0808">Transferase</keyword>
<keyword evidence="3" id="KW-0328">Glycosyltransferase</keyword>
<dbReference type="PANTHER" id="PTHR30582">
    <property type="entry name" value="L,D-TRANSPEPTIDASE"/>
    <property type="match status" value="1"/>
</dbReference>
<keyword evidence="8 9" id="KW-0961">Cell wall biogenesis/degradation</keyword>
<feature type="region of interest" description="Disordered" evidence="10">
    <location>
        <begin position="86"/>
        <end position="121"/>
    </location>
</feature>
<evidence type="ECO:0000256" key="7">
    <source>
        <dbReference type="ARBA" id="ARBA00022984"/>
    </source>
</evidence>
<dbReference type="PANTHER" id="PTHR30582:SF24">
    <property type="entry name" value="L,D-TRANSPEPTIDASE ERFK_SRFK-RELATED"/>
    <property type="match status" value="1"/>
</dbReference>
<feature type="signal peptide" evidence="11">
    <location>
        <begin position="1"/>
        <end position="28"/>
    </location>
</feature>
<feature type="active site" description="Proton donor/acceptor" evidence="9">
    <location>
        <position position="264"/>
    </location>
</feature>
<dbReference type="Gene3D" id="2.40.440.10">
    <property type="entry name" value="L,D-transpeptidase catalytic domain-like"/>
    <property type="match status" value="1"/>
</dbReference>
<dbReference type="GO" id="GO:0008360">
    <property type="term" value="P:regulation of cell shape"/>
    <property type="evidence" value="ECO:0007669"/>
    <property type="project" value="UniProtKB-UniRule"/>
</dbReference>
<dbReference type="InterPro" id="IPR005490">
    <property type="entry name" value="LD_TPept_cat_dom"/>
</dbReference>
<dbReference type="GO" id="GO:0005576">
    <property type="term" value="C:extracellular region"/>
    <property type="evidence" value="ECO:0007669"/>
    <property type="project" value="TreeGrafter"/>
</dbReference>
<evidence type="ECO:0000256" key="5">
    <source>
        <dbReference type="ARBA" id="ARBA00022801"/>
    </source>
</evidence>
<evidence type="ECO:0000256" key="8">
    <source>
        <dbReference type="ARBA" id="ARBA00023316"/>
    </source>
</evidence>
<reference evidence="13" key="2">
    <citation type="submission" date="2021-09" db="EMBL/GenBank/DDBJ databases">
        <authorList>
            <person name="Gilroy R."/>
        </authorList>
    </citation>
    <scope>NUCLEOTIDE SEQUENCE</scope>
    <source>
        <strain evidence="13">316</strain>
    </source>
</reference>
<keyword evidence="5" id="KW-0378">Hydrolase</keyword>
<comment type="similarity">
    <text evidence="2">Belongs to the YkuD family.</text>
</comment>
<sequence length="305" mass="33770">MSSQNRRTLLLGAATSLGLVSLPGRVLAQTFDGFDDDRLYQDTNGNLFRRRGGQYVPYNGRVSNGRPVPDAEGDLDAEAYARRRAQRYGEQPAAEAPNQTPRQQQAGYPVPPQEPDNGPIDYTRAYAAITNEPFPVAAIPYKKFNQTYLRQEVDFRTTEPPGTIVVDPKAHFLYFVLPNGRARRYGVGVGKQGFSWSGTATINSKQAWPDWYPPKEMIARRPDLASQVDKLQSGLGVPGGSRNPLGARAMYLWQNNKDTLFRIHGTLEPQSIGKSVSSGCIRMINQDAIDLFNRVEVGARVVVLG</sequence>
<evidence type="ECO:0000259" key="12">
    <source>
        <dbReference type="PROSITE" id="PS52029"/>
    </source>
</evidence>
<feature type="compositionally biased region" description="Polar residues" evidence="10">
    <location>
        <begin position="97"/>
        <end position="106"/>
    </location>
</feature>
<comment type="pathway">
    <text evidence="1 9">Cell wall biogenesis; peptidoglycan biosynthesis.</text>
</comment>
<dbReference type="PROSITE" id="PS52029">
    <property type="entry name" value="LD_TPASE"/>
    <property type="match status" value="1"/>
</dbReference>
<feature type="active site" description="Nucleophile" evidence="9">
    <location>
        <position position="280"/>
    </location>
</feature>
<dbReference type="EMBL" id="DYYG01000049">
    <property type="protein sequence ID" value="HJE25352.1"/>
    <property type="molecule type" value="Genomic_DNA"/>
</dbReference>
<dbReference type="AlphaFoldDB" id="A0A921E6C3"/>
<dbReference type="Proteomes" id="UP000742631">
    <property type="component" value="Unassembled WGS sequence"/>
</dbReference>
<dbReference type="InterPro" id="IPR050979">
    <property type="entry name" value="LD-transpeptidase"/>
</dbReference>
<evidence type="ECO:0000256" key="2">
    <source>
        <dbReference type="ARBA" id="ARBA00005992"/>
    </source>
</evidence>
<evidence type="ECO:0000256" key="10">
    <source>
        <dbReference type="SAM" id="MobiDB-lite"/>
    </source>
</evidence>
<dbReference type="GO" id="GO:0071972">
    <property type="term" value="F:peptidoglycan L,D-transpeptidase activity"/>
    <property type="evidence" value="ECO:0007669"/>
    <property type="project" value="TreeGrafter"/>
</dbReference>
<evidence type="ECO:0000313" key="14">
    <source>
        <dbReference type="Proteomes" id="UP000742631"/>
    </source>
</evidence>
<dbReference type="InterPro" id="IPR006311">
    <property type="entry name" value="TAT_signal"/>
</dbReference>
<keyword evidence="6 9" id="KW-0133">Cell shape</keyword>
<keyword evidence="7 9" id="KW-0573">Peptidoglycan synthesis</keyword>
<organism evidence="13 14">
    <name type="scientific">Methylorubrum populi</name>
    <dbReference type="NCBI Taxonomy" id="223967"/>
    <lineage>
        <taxon>Bacteria</taxon>
        <taxon>Pseudomonadati</taxon>
        <taxon>Pseudomonadota</taxon>
        <taxon>Alphaproteobacteria</taxon>
        <taxon>Hyphomicrobiales</taxon>
        <taxon>Methylobacteriaceae</taxon>
        <taxon>Methylorubrum</taxon>
    </lineage>
</organism>
<dbReference type="FunFam" id="2.40.440.10:FF:000002">
    <property type="entry name" value="L,D-transpeptidase ErfK/SrfK"/>
    <property type="match status" value="1"/>
</dbReference>
<evidence type="ECO:0000256" key="4">
    <source>
        <dbReference type="ARBA" id="ARBA00022679"/>
    </source>
</evidence>
<reference evidence="13" key="1">
    <citation type="journal article" date="2021" name="PeerJ">
        <title>Extensive microbial diversity within the chicken gut microbiome revealed by metagenomics and culture.</title>
        <authorList>
            <person name="Gilroy R."/>
            <person name="Ravi A."/>
            <person name="Getino M."/>
            <person name="Pursley I."/>
            <person name="Horton D.L."/>
            <person name="Alikhan N.F."/>
            <person name="Baker D."/>
            <person name="Gharbi K."/>
            <person name="Hall N."/>
            <person name="Watson M."/>
            <person name="Adriaenssens E.M."/>
            <person name="Foster-Nyarko E."/>
            <person name="Jarju S."/>
            <person name="Secka A."/>
            <person name="Antonio M."/>
            <person name="Oren A."/>
            <person name="Chaudhuri R.R."/>
            <person name="La Ragione R."/>
            <person name="Hildebrand F."/>
            <person name="Pallen M.J."/>
        </authorList>
    </citation>
    <scope>NUCLEOTIDE SEQUENCE</scope>
    <source>
        <strain evidence="13">316</strain>
    </source>
</reference>
<dbReference type="GO" id="GO:0016757">
    <property type="term" value="F:glycosyltransferase activity"/>
    <property type="evidence" value="ECO:0007669"/>
    <property type="project" value="UniProtKB-KW"/>
</dbReference>
<accession>A0A921E6C3</accession>
<dbReference type="PROSITE" id="PS51318">
    <property type="entry name" value="TAT"/>
    <property type="match status" value="1"/>
</dbReference>
<evidence type="ECO:0000256" key="9">
    <source>
        <dbReference type="PROSITE-ProRule" id="PRU01373"/>
    </source>
</evidence>
<evidence type="ECO:0000256" key="3">
    <source>
        <dbReference type="ARBA" id="ARBA00022676"/>
    </source>
</evidence>
<dbReference type="GO" id="GO:0018104">
    <property type="term" value="P:peptidoglycan-protein cross-linking"/>
    <property type="evidence" value="ECO:0007669"/>
    <property type="project" value="TreeGrafter"/>
</dbReference>
<name>A0A921E6C3_9HYPH</name>
<keyword evidence="11" id="KW-0732">Signal</keyword>
<gene>
    <name evidence="13" type="ORF">K8W01_16975</name>
</gene>
<feature type="chain" id="PRO_5037917576" evidence="11">
    <location>
        <begin position="29"/>
        <end position="305"/>
    </location>
</feature>
<dbReference type="CDD" id="cd16913">
    <property type="entry name" value="YkuD_like"/>
    <property type="match status" value="1"/>
</dbReference>
<evidence type="ECO:0000256" key="11">
    <source>
        <dbReference type="SAM" id="SignalP"/>
    </source>
</evidence>
<dbReference type="SUPFAM" id="SSF141523">
    <property type="entry name" value="L,D-transpeptidase catalytic domain-like"/>
    <property type="match status" value="1"/>
</dbReference>
<protein>
    <submittedName>
        <fullName evidence="13">L,D-transpeptidase</fullName>
    </submittedName>
</protein>